<evidence type="ECO:0000313" key="4">
    <source>
        <dbReference type="EMBL" id="MDO6542476.1"/>
    </source>
</evidence>
<evidence type="ECO:0000256" key="2">
    <source>
        <dbReference type="SAM" id="Phobius"/>
    </source>
</evidence>
<feature type="transmembrane region" description="Helical" evidence="2">
    <location>
        <begin position="7"/>
        <end position="28"/>
    </location>
</feature>
<proteinExistence type="inferred from homology"/>
<comment type="similarity">
    <text evidence="1">Belongs to the bacterial sugar transferase family.</text>
</comment>
<sequence>MKRIFDIFISSSALFLLLPIILIVAFLVKVKLGGPIIFRQTRPGYKGELFEILKFRTMLDSTDENGKLLDNNLRMTSFGLVLRSTSLDELPGLWNVFKGDMSLVGPRPLLPEYLPLYSKEQSHRHDVRPGITGWAQVNGRNAISWKEKFELDIWYVNNKSFYIDMKILLLTIKKVILRNDINSSETVTMEKFSGNNE</sequence>
<keyword evidence="4" id="KW-0808">Transferase</keyword>
<accession>A0AAW7Y291</accession>
<reference evidence="4" key="1">
    <citation type="submission" date="2023-07" db="EMBL/GenBank/DDBJ databases">
        <title>Genome content predicts the carbon catabolic preferences of heterotrophic bacteria.</title>
        <authorList>
            <person name="Gralka M."/>
        </authorList>
    </citation>
    <scope>NUCLEOTIDE SEQUENCE</scope>
    <source>
        <strain evidence="4">G2M05</strain>
    </source>
</reference>
<gene>
    <name evidence="4" type="ORF">Q4568_08025</name>
</gene>
<feature type="domain" description="Bacterial sugar transferase" evidence="3">
    <location>
        <begin position="2"/>
        <end position="176"/>
    </location>
</feature>
<dbReference type="Proteomes" id="UP001170624">
    <property type="component" value="Unassembled WGS sequence"/>
</dbReference>
<evidence type="ECO:0000259" key="3">
    <source>
        <dbReference type="Pfam" id="PF02397"/>
    </source>
</evidence>
<keyword evidence="2" id="KW-0472">Membrane</keyword>
<dbReference type="Pfam" id="PF02397">
    <property type="entry name" value="Bac_transf"/>
    <property type="match status" value="1"/>
</dbReference>
<evidence type="ECO:0000256" key="1">
    <source>
        <dbReference type="ARBA" id="ARBA00006464"/>
    </source>
</evidence>
<dbReference type="InterPro" id="IPR003362">
    <property type="entry name" value="Bact_transf"/>
</dbReference>
<comment type="caution">
    <text evidence="4">The sequence shown here is derived from an EMBL/GenBank/DDBJ whole genome shotgun (WGS) entry which is preliminary data.</text>
</comment>
<name>A0AAW7Y291_9GAMM</name>
<dbReference type="PANTHER" id="PTHR30576:SF8">
    <property type="entry name" value="UNDECAPRENYL-PHOSPHATE GALACTOSE PHOSPHOTRANSFERASE"/>
    <property type="match status" value="1"/>
</dbReference>
<dbReference type="RefSeq" id="WP_303499119.1">
    <property type="nucleotide sequence ID" value="NZ_JAUOPU010000006.1"/>
</dbReference>
<dbReference type="AlphaFoldDB" id="A0AAW7Y291"/>
<protein>
    <submittedName>
        <fullName evidence="4">Sugar transferase</fullName>
        <ecNumber evidence="4">2.7.8.-</ecNumber>
    </submittedName>
</protein>
<dbReference type="GO" id="GO:0016780">
    <property type="term" value="F:phosphotransferase activity, for other substituted phosphate groups"/>
    <property type="evidence" value="ECO:0007669"/>
    <property type="project" value="TreeGrafter"/>
</dbReference>
<dbReference type="EMBL" id="JAUOPU010000006">
    <property type="protein sequence ID" value="MDO6542476.1"/>
    <property type="molecule type" value="Genomic_DNA"/>
</dbReference>
<dbReference type="PANTHER" id="PTHR30576">
    <property type="entry name" value="COLANIC BIOSYNTHESIS UDP-GLUCOSE LIPID CARRIER TRANSFERASE"/>
    <property type="match status" value="1"/>
</dbReference>
<dbReference type="EC" id="2.7.8.-" evidence="4"/>
<keyword evidence="2" id="KW-1133">Transmembrane helix</keyword>
<evidence type="ECO:0000313" key="5">
    <source>
        <dbReference type="Proteomes" id="UP001170624"/>
    </source>
</evidence>
<organism evidence="4 5">
    <name type="scientific">Photobacterium sanguinicancri</name>
    <dbReference type="NCBI Taxonomy" id="875932"/>
    <lineage>
        <taxon>Bacteria</taxon>
        <taxon>Pseudomonadati</taxon>
        <taxon>Pseudomonadota</taxon>
        <taxon>Gammaproteobacteria</taxon>
        <taxon>Vibrionales</taxon>
        <taxon>Vibrionaceae</taxon>
        <taxon>Photobacterium</taxon>
    </lineage>
</organism>
<keyword evidence="2" id="KW-0812">Transmembrane</keyword>